<feature type="compositionally biased region" description="Polar residues" evidence="1">
    <location>
        <begin position="27"/>
        <end position="46"/>
    </location>
</feature>
<keyword evidence="2" id="KW-0812">Transmembrane</keyword>
<evidence type="ECO:0000256" key="2">
    <source>
        <dbReference type="SAM" id="Phobius"/>
    </source>
</evidence>
<dbReference type="EC" id="2.1.1.107" evidence="3"/>
<feature type="region of interest" description="Disordered" evidence="1">
    <location>
        <begin position="413"/>
        <end position="438"/>
    </location>
</feature>
<evidence type="ECO:0000256" key="1">
    <source>
        <dbReference type="SAM" id="MobiDB-lite"/>
    </source>
</evidence>
<keyword evidence="2" id="KW-0472">Membrane</keyword>
<keyword evidence="2" id="KW-1133">Transmembrane helix</keyword>
<feature type="transmembrane region" description="Helical" evidence="2">
    <location>
        <begin position="77"/>
        <end position="101"/>
    </location>
</feature>
<proteinExistence type="predicted"/>
<comment type="caution">
    <text evidence="3">The sequence shown here is derived from an EMBL/GenBank/DDBJ whole genome shotgun (WGS) entry which is preliminary data.</text>
</comment>
<dbReference type="PANTHER" id="PTHR38043:SF1">
    <property type="entry name" value="PROTEIN HEMX"/>
    <property type="match status" value="1"/>
</dbReference>
<evidence type="ECO:0000313" key="3">
    <source>
        <dbReference type="EMBL" id="PJE80740.1"/>
    </source>
</evidence>
<protein>
    <submittedName>
        <fullName evidence="3">Putative uroporphyrinogen-III C-methyltransferase</fullName>
        <ecNumber evidence="3">2.1.1.107</ecNumber>
    </submittedName>
</protein>
<keyword evidence="3" id="KW-0808">Transferase</keyword>
<keyword evidence="3" id="KW-0489">Methyltransferase</keyword>
<feature type="region of interest" description="Disordered" evidence="1">
    <location>
        <begin position="27"/>
        <end position="72"/>
    </location>
</feature>
<dbReference type="Pfam" id="PF04375">
    <property type="entry name" value="HemX"/>
    <property type="match status" value="1"/>
</dbReference>
<gene>
    <name evidence="3" type="primary">hemX</name>
    <name evidence="3" type="ORF">CI610_00290</name>
</gene>
<sequence>MTVPCCRHFFHARQLVLTDNYLKTNSIVNDTTTNNHPAKPSWSSNGDKAEAPAGKNQAMNKTSTHPSSTLTPSKGKWAFSAVSIAVVIALIGIVCVGFLQLQNRQKQEMMQADIARLGSEQHRQFQQLGEVRQVSEPLQQQIHTLQQQNSRHQRKIDLLSRRVQESQGDGRTQWQLAEAEFLLRLANQRLLMSRDVYGAKRLLQEADGQIHEIDDYGLYSVRQALAEDIAALNAVPDYDQESIYLKMQAMISQIPELPLLNKGLLDKESETSALSVANDQPISEHVQELAGWYNLLHRAAQRIWNSVTGLFRFTADRSEPVEPLLTPQQDSLIRQNLQLMLEQAQLALLTGHGTIYKNSLEQSVQWLQRYFSLGGQAPKALIKNIKQLSVVPVEPGLPDINRALNILKNYQPDSELSQDKKDPEAMVQPILNKEEGRP</sequence>
<feature type="compositionally biased region" description="Low complexity" evidence="1">
    <location>
        <begin position="62"/>
        <end position="72"/>
    </location>
</feature>
<accession>A0A2H9TBW7</accession>
<reference evidence="3" key="1">
    <citation type="journal article" date="2017" name="Appl. Environ. Microbiol.">
        <title>Molecular characterization of an Endozoicomonas-like organism causing infection in king scallop Pecten maximus L.</title>
        <authorList>
            <person name="Cano I."/>
            <person name="van Aerle R."/>
            <person name="Ross S."/>
            <person name="Verner-Jeffreys D.W."/>
            <person name="Paley R.K."/>
            <person name="Rimmer G."/>
            <person name="Ryder D."/>
            <person name="Hooper P."/>
            <person name="Stone D."/>
            <person name="Feist S.W."/>
        </authorList>
    </citation>
    <scope>NUCLEOTIDE SEQUENCE</scope>
</reference>
<organism evidence="3">
    <name type="scientific">invertebrate metagenome</name>
    <dbReference type="NCBI Taxonomy" id="1711999"/>
    <lineage>
        <taxon>unclassified sequences</taxon>
        <taxon>metagenomes</taxon>
        <taxon>organismal metagenomes</taxon>
    </lineage>
</organism>
<dbReference type="EMBL" id="NSIT01000007">
    <property type="protein sequence ID" value="PJE80740.1"/>
    <property type="molecule type" value="Genomic_DNA"/>
</dbReference>
<dbReference type="GO" id="GO:0004851">
    <property type="term" value="F:uroporphyrin-III C-methyltransferase activity"/>
    <property type="evidence" value="ECO:0007669"/>
    <property type="project" value="UniProtKB-EC"/>
</dbReference>
<dbReference type="GO" id="GO:0032259">
    <property type="term" value="P:methylation"/>
    <property type="evidence" value="ECO:0007669"/>
    <property type="project" value="UniProtKB-KW"/>
</dbReference>
<dbReference type="PANTHER" id="PTHR38043">
    <property type="entry name" value="PROTEIN HEMX"/>
    <property type="match status" value="1"/>
</dbReference>
<name>A0A2H9TBW7_9ZZZZ</name>
<dbReference type="AlphaFoldDB" id="A0A2H9TBW7"/>
<dbReference type="InterPro" id="IPR007470">
    <property type="entry name" value="HemX"/>
</dbReference>